<proteinExistence type="inferred from homology"/>
<keyword evidence="7" id="KW-1185">Reference proteome</keyword>
<accession>A0A0N4ZKQ1</accession>
<dbReference type="GO" id="GO:0016020">
    <property type="term" value="C:membrane"/>
    <property type="evidence" value="ECO:0007669"/>
    <property type="project" value="UniProtKB-SubCell"/>
</dbReference>
<evidence type="ECO:0000256" key="1">
    <source>
        <dbReference type="ARBA" id="ARBA00004141"/>
    </source>
</evidence>
<dbReference type="WBParaSite" id="PTRK_0000868500.1">
    <property type="protein sequence ID" value="PTRK_0000868500.1"/>
    <property type="gene ID" value="PTRK_0000868500"/>
</dbReference>
<dbReference type="InterPro" id="IPR019334">
    <property type="entry name" value="TMEM170A/B/YPR153W-like"/>
</dbReference>
<keyword evidence="3 6" id="KW-0812">Transmembrane</keyword>
<dbReference type="Pfam" id="PF10190">
    <property type="entry name" value="Tmemb_170"/>
    <property type="match status" value="1"/>
</dbReference>
<feature type="transmembrane region" description="Helical" evidence="6">
    <location>
        <begin position="41"/>
        <end position="66"/>
    </location>
</feature>
<sequence>MVNGTDWISFFPNPTNGLSQNYSLWDIMTLDQKDMTQFHHMWLGIFIWTTIILTIVYALAFIISFINLRHHSWVVFSLLPFLLLLVIPPFLLNLATCAVIAFSFSAGGKAITAWHCLGIGCVQSLLSIIFSYTRILQTL</sequence>
<evidence type="ECO:0000313" key="7">
    <source>
        <dbReference type="Proteomes" id="UP000038045"/>
    </source>
</evidence>
<keyword evidence="5 6" id="KW-0472">Membrane</keyword>
<dbReference type="AlphaFoldDB" id="A0A0N4ZKQ1"/>
<evidence type="ECO:0000256" key="6">
    <source>
        <dbReference type="SAM" id="Phobius"/>
    </source>
</evidence>
<organism evidence="7 8">
    <name type="scientific">Parastrongyloides trichosuri</name>
    <name type="common">Possum-specific nematode worm</name>
    <dbReference type="NCBI Taxonomy" id="131310"/>
    <lineage>
        <taxon>Eukaryota</taxon>
        <taxon>Metazoa</taxon>
        <taxon>Ecdysozoa</taxon>
        <taxon>Nematoda</taxon>
        <taxon>Chromadorea</taxon>
        <taxon>Rhabditida</taxon>
        <taxon>Tylenchina</taxon>
        <taxon>Panagrolaimomorpha</taxon>
        <taxon>Strongyloidoidea</taxon>
        <taxon>Strongyloididae</taxon>
        <taxon>Parastrongyloides</taxon>
    </lineage>
</organism>
<feature type="transmembrane region" description="Helical" evidence="6">
    <location>
        <begin position="78"/>
        <end position="105"/>
    </location>
</feature>
<evidence type="ECO:0000256" key="2">
    <source>
        <dbReference type="ARBA" id="ARBA00006325"/>
    </source>
</evidence>
<evidence type="ECO:0000256" key="3">
    <source>
        <dbReference type="ARBA" id="ARBA00022692"/>
    </source>
</evidence>
<reference evidence="8" key="1">
    <citation type="submission" date="2017-02" db="UniProtKB">
        <authorList>
            <consortium name="WormBaseParasite"/>
        </authorList>
    </citation>
    <scope>IDENTIFICATION</scope>
</reference>
<name>A0A0N4ZKQ1_PARTI</name>
<comment type="subcellular location">
    <subcellularLocation>
        <location evidence="1">Membrane</location>
        <topology evidence="1">Multi-pass membrane protein</topology>
    </subcellularLocation>
</comment>
<comment type="similarity">
    <text evidence="2">Belongs to the TMEM170 family.</text>
</comment>
<dbReference type="PANTHER" id="PTHR22779:SF6">
    <property type="entry name" value="SD17342P"/>
    <property type="match status" value="1"/>
</dbReference>
<feature type="transmembrane region" description="Helical" evidence="6">
    <location>
        <begin position="111"/>
        <end position="133"/>
    </location>
</feature>
<protein>
    <submittedName>
        <fullName evidence="8">Transmembrane protein 170A</fullName>
    </submittedName>
</protein>
<dbReference type="PANTHER" id="PTHR22779">
    <property type="entry name" value="SD17342P"/>
    <property type="match status" value="1"/>
</dbReference>
<evidence type="ECO:0000256" key="5">
    <source>
        <dbReference type="ARBA" id="ARBA00023136"/>
    </source>
</evidence>
<dbReference type="STRING" id="131310.A0A0N4ZKQ1"/>
<keyword evidence="4 6" id="KW-1133">Transmembrane helix</keyword>
<dbReference type="Proteomes" id="UP000038045">
    <property type="component" value="Unplaced"/>
</dbReference>
<evidence type="ECO:0000313" key="8">
    <source>
        <dbReference type="WBParaSite" id="PTRK_0000868500.1"/>
    </source>
</evidence>
<evidence type="ECO:0000256" key="4">
    <source>
        <dbReference type="ARBA" id="ARBA00022989"/>
    </source>
</evidence>